<gene>
    <name evidence="2" type="ORF">ALP84_04540</name>
</gene>
<evidence type="ECO:0000313" key="2">
    <source>
        <dbReference type="EMBL" id="RMR49850.1"/>
    </source>
</evidence>
<name>A0A3M4VDE9_PSECI</name>
<dbReference type="Proteomes" id="UP000278332">
    <property type="component" value="Unassembled WGS sequence"/>
</dbReference>
<sequence length="354" mass="38659">MACGATSKTRTGNSWSANTPSTCHRPQGAAIASPPMPSGAGPITAICSTTWKWACSVKCAWKNENLSMNRILHLSRLSGLLVALGPSMTMPALAADMSGMDHGSHSMHHDHAPSSAGQSRTPIPELTDEDRAAVYTSHTGHMVHDSAINTFFMADKLEWQNADQGSTLAWDLKGWVGGDTDRLWIRSEGERTDGKTGDAEIQALWGHAISPWWDLVAGARQDFKPGDPQTWAAFGIQGMALSNFEAQATAFIGEAGQSAARLEGDYDLLLTNRLILQPTAEFNVYGKNDAQRGIGSGLANTEIGLRLRYEIRREFAPYIGVSWNRTYGKTADYAREEGEDRSEAKWVLGIRMWF</sequence>
<feature type="compositionally biased region" description="Basic and acidic residues" evidence="1">
    <location>
        <begin position="102"/>
        <end position="112"/>
    </location>
</feature>
<accession>A0A3M4VDE9</accession>
<organism evidence="2 3">
    <name type="scientific">Pseudomonas cichorii</name>
    <dbReference type="NCBI Taxonomy" id="36746"/>
    <lineage>
        <taxon>Bacteria</taxon>
        <taxon>Pseudomonadati</taxon>
        <taxon>Pseudomonadota</taxon>
        <taxon>Gammaproteobacteria</taxon>
        <taxon>Pseudomonadales</taxon>
        <taxon>Pseudomonadaceae</taxon>
        <taxon>Pseudomonas</taxon>
    </lineage>
</organism>
<evidence type="ECO:0008006" key="4">
    <source>
        <dbReference type="Google" id="ProtNLM"/>
    </source>
</evidence>
<dbReference type="InterPro" id="IPR007939">
    <property type="entry name" value="Cu-R_B_prcur"/>
</dbReference>
<comment type="caution">
    <text evidence="2">The sequence shown here is derived from an EMBL/GenBank/DDBJ whole genome shotgun (WGS) entry which is preliminary data.</text>
</comment>
<dbReference type="GO" id="GO:0009279">
    <property type="term" value="C:cell outer membrane"/>
    <property type="evidence" value="ECO:0007669"/>
    <property type="project" value="InterPro"/>
</dbReference>
<dbReference type="EMBL" id="RBRY01000183">
    <property type="protein sequence ID" value="RMR49850.1"/>
    <property type="molecule type" value="Genomic_DNA"/>
</dbReference>
<dbReference type="SUPFAM" id="SSF56935">
    <property type="entry name" value="Porins"/>
    <property type="match status" value="1"/>
</dbReference>
<dbReference type="GO" id="GO:0006878">
    <property type="term" value="P:intracellular copper ion homeostasis"/>
    <property type="evidence" value="ECO:0007669"/>
    <property type="project" value="InterPro"/>
</dbReference>
<feature type="region of interest" description="Disordered" evidence="1">
    <location>
        <begin position="96"/>
        <end position="122"/>
    </location>
</feature>
<dbReference type="GO" id="GO:0005507">
    <property type="term" value="F:copper ion binding"/>
    <property type="evidence" value="ECO:0007669"/>
    <property type="project" value="InterPro"/>
</dbReference>
<feature type="region of interest" description="Disordered" evidence="1">
    <location>
        <begin position="1"/>
        <end position="36"/>
    </location>
</feature>
<evidence type="ECO:0000313" key="3">
    <source>
        <dbReference type="Proteomes" id="UP000278332"/>
    </source>
</evidence>
<protein>
    <recommendedName>
        <fullName evidence="4">Copper resistance protein B</fullName>
    </recommendedName>
</protein>
<dbReference type="Pfam" id="PF05275">
    <property type="entry name" value="CopB"/>
    <property type="match status" value="1"/>
</dbReference>
<evidence type="ECO:0000256" key="1">
    <source>
        <dbReference type="SAM" id="MobiDB-lite"/>
    </source>
</evidence>
<dbReference type="AlphaFoldDB" id="A0A3M4VDE9"/>
<reference evidence="2 3" key="1">
    <citation type="submission" date="2018-08" db="EMBL/GenBank/DDBJ databases">
        <title>Recombination of ecologically and evolutionarily significant loci maintains genetic cohesion in the Pseudomonas syringae species complex.</title>
        <authorList>
            <person name="Dillon M."/>
            <person name="Thakur S."/>
            <person name="Almeida R.N.D."/>
            <person name="Weir B.S."/>
            <person name="Guttman D.S."/>
        </authorList>
    </citation>
    <scope>NUCLEOTIDE SEQUENCE [LARGE SCALE GENOMIC DNA]</scope>
    <source>
        <strain evidence="2 3">ICMP 6917</strain>
    </source>
</reference>
<feature type="compositionally biased region" description="Polar residues" evidence="1">
    <location>
        <begin position="1"/>
        <end position="24"/>
    </location>
</feature>
<proteinExistence type="predicted"/>